<feature type="domain" description="Reverse transcriptase/retrotransposon-derived protein RNase H-like" evidence="2">
    <location>
        <begin position="30"/>
        <end position="128"/>
    </location>
</feature>
<proteinExistence type="predicted"/>
<dbReference type="OrthoDB" id="5807442at2759"/>
<evidence type="ECO:0000259" key="2">
    <source>
        <dbReference type="Pfam" id="PF17919"/>
    </source>
</evidence>
<dbReference type="PANTHER" id="PTHR37984:SF5">
    <property type="entry name" value="PROTEIN NYNRIN-LIKE"/>
    <property type="match status" value="1"/>
</dbReference>
<organism evidence="3 4">
    <name type="scientific">Dibothriocephalus latus</name>
    <name type="common">Fish tapeworm</name>
    <name type="synonym">Diphyllobothrium latum</name>
    <dbReference type="NCBI Taxonomy" id="60516"/>
    <lineage>
        <taxon>Eukaryota</taxon>
        <taxon>Metazoa</taxon>
        <taxon>Spiralia</taxon>
        <taxon>Lophotrochozoa</taxon>
        <taxon>Platyhelminthes</taxon>
        <taxon>Cestoda</taxon>
        <taxon>Eucestoda</taxon>
        <taxon>Diphyllobothriidea</taxon>
        <taxon>Diphyllobothriidae</taxon>
        <taxon>Dibothriocephalus</taxon>
    </lineage>
</organism>
<dbReference type="Proteomes" id="UP000281553">
    <property type="component" value="Unassembled WGS sequence"/>
</dbReference>
<sequence length="257" mass="29370">MCHYSSFLQEMHCLRRPMNELLKKDAKWSWSRECQQAFKGMKTMLSSDLLLTHFNPYLKIAVAADASNYGSDAVISQVFPDNTEKAICHAARSLMSAECNCRQIEKEDLATISAGKKFHKMLYRHHLTLLTDHKPLLAIFGSKKAFLCTRHITSSAGQPCCWTTASTSGTSLQQPLVRQKHSRLTNSRIKKPEDTVIMSVFVDSEVNSLLTDSIRALPVRFEEVRKATRQDPPLRQVIKYHRYQWPAKTSGELQQFH</sequence>
<dbReference type="Gene3D" id="3.30.70.270">
    <property type="match status" value="1"/>
</dbReference>
<protein>
    <recommendedName>
        <fullName evidence="2">Reverse transcriptase/retrotransposon-derived protein RNase H-like domain-containing protein</fullName>
    </recommendedName>
</protein>
<dbReference type="EMBL" id="UYRU01056547">
    <property type="protein sequence ID" value="VDN13495.1"/>
    <property type="molecule type" value="Genomic_DNA"/>
</dbReference>
<dbReference type="InterPro" id="IPR050951">
    <property type="entry name" value="Retrovirus_Pol_polyprotein"/>
</dbReference>
<dbReference type="InterPro" id="IPR043502">
    <property type="entry name" value="DNA/RNA_pol_sf"/>
</dbReference>
<name>A0A3P7L7X8_DIBLA</name>
<dbReference type="GO" id="GO:0003824">
    <property type="term" value="F:catalytic activity"/>
    <property type="evidence" value="ECO:0007669"/>
    <property type="project" value="UniProtKB-KW"/>
</dbReference>
<dbReference type="PANTHER" id="PTHR37984">
    <property type="entry name" value="PROTEIN CBG26694"/>
    <property type="match status" value="1"/>
</dbReference>
<dbReference type="SUPFAM" id="SSF56672">
    <property type="entry name" value="DNA/RNA polymerases"/>
    <property type="match status" value="1"/>
</dbReference>
<evidence type="ECO:0000313" key="4">
    <source>
        <dbReference type="Proteomes" id="UP000281553"/>
    </source>
</evidence>
<gene>
    <name evidence="3" type="ORF">DILT_LOCUS9326</name>
</gene>
<dbReference type="InterPro" id="IPR041577">
    <property type="entry name" value="RT_RNaseH_2"/>
</dbReference>
<accession>A0A3P7L7X8</accession>
<dbReference type="AlphaFoldDB" id="A0A3P7L7X8"/>
<evidence type="ECO:0000313" key="3">
    <source>
        <dbReference type="EMBL" id="VDN13495.1"/>
    </source>
</evidence>
<dbReference type="InterPro" id="IPR043128">
    <property type="entry name" value="Rev_trsase/Diguanyl_cyclase"/>
</dbReference>
<reference evidence="3 4" key="1">
    <citation type="submission" date="2018-11" db="EMBL/GenBank/DDBJ databases">
        <authorList>
            <consortium name="Pathogen Informatics"/>
        </authorList>
    </citation>
    <scope>NUCLEOTIDE SEQUENCE [LARGE SCALE GENOMIC DNA]</scope>
</reference>
<evidence type="ECO:0000256" key="1">
    <source>
        <dbReference type="ARBA" id="ARBA00023268"/>
    </source>
</evidence>
<keyword evidence="4" id="KW-1185">Reference proteome</keyword>
<dbReference type="Pfam" id="PF17919">
    <property type="entry name" value="RT_RNaseH_2"/>
    <property type="match status" value="1"/>
</dbReference>
<keyword evidence="1" id="KW-0511">Multifunctional enzyme</keyword>